<organism evidence="1 2">
    <name type="scientific">Suillus discolor</name>
    <dbReference type="NCBI Taxonomy" id="1912936"/>
    <lineage>
        <taxon>Eukaryota</taxon>
        <taxon>Fungi</taxon>
        <taxon>Dikarya</taxon>
        <taxon>Basidiomycota</taxon>
        <taxon>Agaricomycotina</taxon>
        <taxon>Agaricomycetes</taxon>
        <taxon>Agaricomycetidae</taxon>
        <taxon>Boletales</taxon>
        <taxon>Suillineae</taxon>
        <taxon>Suillaceae</taxon>
        <taxon>Suillus</taxon>
    </lineage>
</organism>
<dbReference type="AlphaFoldDB" id="A0A9P7JPC2"/>
<evidence type="ECO:0000313" key="1">
    <source>
        <dbReference type="EMBL" id="KAG2095422.1"/>
    </source>
</evidence>
<proteinExistence type="predicted"/>
<evidence type="ECO:0000313" key="2">
    <source>
        <dbReference type="Proteomes" id="UP000823399"/>
    </source>
</evidence>
<sequence length="283" mass="31773">MNNDIPALDCPAVVNDLAERLGSLSRFLDGINDLMKFSCLGDHELQHYSRKIIALTEGARMTLRREGVALYLFVICSEELLPYKSAYFKFLLWIRHRRPAFPADIGDRIASLLSVLKTNFTIRFGGVDTRAQLGIEELLVPNDAPTPCETVIQTAAHAHAAIALSPQKSYAASDAMLPPDALAKKKQRIHQLSRYVKSPAANTPPPVSRQYLPSNNWEAPRLRRPFVRTKAIRCEVVPENQSSVEDEDWEAPCLQRPFVRTEAICCEVVPDNQSSLDDLFMLD</sequence>
<comment type="caution">
    <text evidence="1">The sequence shown here is derived from an EMBL/GenBank/DDBJ whole genome shotgun (WGS) entry which is preliminary data.</text>
</comment>
<accession>A0A9P7JPC2</accession>
<dbReference type="GeneID" id="64702915"/>
<gene>
    <name evidence="1" type="ORF">F5147DRAFT_763719</name>
</gene>
<keyword evidence="2" id="KW-1185">Reference proteome</keyword>
<name>A0A9P7JPC2_9AGAM</name>
<dbReference type="EMBL" id="JABBWM010000074">
    <property type="protein sequence ID" value="KAG2095422.1"/>
    <property type="molecule type" value="Genomic_DNA"/>
</dbReference>
<reference evidence="1" key="1">
    <citation type="journal article" date="2020" name="New Phytol.">
        <title>Comparative genomics reveals dynamic genome evolution in host specialist ectomycorrhizal fungi.</title>
        <authorList>
            <person name="Lofgren L.A."/>
            <person name="Nguyen N.H."/>
            <person name="Vilgalys R."/>
            <person name="Ruytinx J."/>
            <person name="Liao H.L."/>
            <person name="Branco S."/>
            <person name="Kuo A."/>
            <person name="LaButti K."/>
            <person name="Lipzen A."/>
            <person name="Andreopoulos W."/>
            <person name="Pangilinan J."/>
            <person name="Riley R."/>
            <person name="Hundley H."/>
            <person name="Na H."/>
            <person name="Barry K."/>
            <person name="Grigoriev I.V."/>
            <person name="Stajich J.E."/>
            <person name="Kennedy P.G."/>
        </authorList>
    </citation>
    <scope>NUCLEOTIDE SEQUENCE</scope>
    <source>
        <strain evidence="1">FC423</strain>
    </source>
</reference>
<dbReference type="Proteomes" id="UP000823399">
    <property type="component" value="Unassembled WGS sequence"/>
</dbReference>
<dbReference type="RefSeq" id="XP_041287847.1">
    <property type="nucleotide sequence ID" value="XM_041440656.1"/>
</dbReference>
<dbReference type="OrthoDB" id="2793736at2759"/>
<protein>
    <submittedName>
        <fullName evidence="1">Uncharacterized protein</fullName>
    </submittedName>
</protein>